<evidence type="ECO:0000313" key="20">
    <source>
        <dbReference type="EMBL" id="KIK56614.1"/>
    </source>
</evidence>
<evidence type="ECO:0000256" key="17">
    <source>
        <dbReference type="ARBA" id="ARBA00041964"/>
    </source>
</evidence>
<keyword evidence="14" id="KW-0804">Transcription</keyword>
<accession>A0A0D0C2T2</accession>
<dbReference type="InterPro" id="IPR023801">
    <property type="entry name" value="His_deacetylse_dom"/>
</dbReference>
<evidence type="ECO:0000256" key="9">
    <source>
        <dbReference type="ARBA" id="ARBA00022491"/>
    </source>
</evidence>
<dbReference type="PRINTS" id="PR01270">
    <property type="entry name" value="HDASUPER"/>
</dbReference>
<name>A0A0D0C2T2_9AGAR</name>
<keyword evidence="11" id="KW-0378">Hydrolase</keyword>
<keyword evidence="21" id="KW-1185">Reference proteome</keyword>
<dbReference type="PRINTS" id="PR01271">
    <property type="entry name" value="HISDACETLASE"/>
</dbReference>
<dbReference type="Gene3D" id="3.40.800.20">
    <property type="entry name" value="Histone deacetylase domain"/>
    <property type="match status" value="1"/>
</dbReference>
<dbReference type="GO" id="GO:0046872">
    <property type="term" value="F:metal ion binding"/>
    <property type="evidence" value="ECO:0007669"/>
    <property type="project" value="UniProtKB-KW"/>
</dbReference>
<comment type="subcellular location">
    <subcellularLocation>
        <location evidence="3">Chromosome</location>
    </subcellularLocation>
    <subcellularLocation>
        <location evidence="4">Cytoplasm</location>
    </subcellularLocation>
    <subcellularLocation>
        <location evidence="2">Nucleus</location>
    </subcellularLocation>
</comment>
<keyword evidence="12" id="KW-0156">Chromatin regulator</keyword>
<keyword evidence="13" id="KW-0805">Transcription regulation</keyword>
<gene>
    <name evidence="20" type="ORF">GYMLUDRAFT_46943</name>
</gene>
<comment type="similarity">
    <text evidence="5">Belongs to the histone deacetylase family. HD type 1 subfamily.</text>
</comment>
<dbReference type="InterPro" id="IPR000286">
    <property type="entry name" value="HDACs"/>
</dbReference>
<evidence type="ECO:0000256" key="6">
    <source>
        <dbReference type="ARBA" id="ARBA00012111"/>
    </source>
</evidence>
<dbReference type="Proteomes" id="UP000053593">
    <property type="component" value="Unassembled WGS sequence"/>
</dbReference>
<dbReference type="HOGENOM" id="CLU_007727_7_6_1"/>
<dbReference type="SUPFAM" id="SSF52768">
    <property type="entry name" value="Arginase/deacetylase"/>
    <property type="match status" value="1"/>
</dbReference>
<keyword evidence="10" id="KW-0479">Metal-binding</keyword>
<evidence type="ECO:0000313" key="21">
    <source>
        <dbReference type="Proteomes" id="UP000053593"/>
    </source>
</evidence>
<sequence length="429" mass="47307">MSSATLEQVVYIVSQDLVKYSSRLPSNPGRSLLVHSLVKAFGLLSPEYPSSRRLQVVKPKPATDDELGVYHARSYLDVILQTRTSSDLLESTELTEFGLEDDCPRFESLSEYVRLVAGATLTAANALKLNYADIAINWDGGRHHAQKYRASGFCYVADCVLAILLLRKAQPLPPLVSLNDSNIDSITAQKQRRPRVMYLDLDVHFSDGVSEAFYTPVSNVISPQVLTFSIHHAAPGFFPSSPLAQLPSVDSSPISTFDPFTLSIPLLLGASNHTYFTIWSIVERIKDIFKPDYIVIQCGVDGLAGDPKCKAFNWGLDVEEKGSLGWCISRIVDNWKGRKLFLGGGGYNSPNAARAWSYLTSIILGKPIPISTHIPDDPSHSGFPLYAPSFILDVPTGNMPDTNSAEYLEKVKRRFDVVSQVLQERVGVL</sequence>
<comment type="cofactor">
    <cofactor evidence="1">
        <name>a divalent metal cation</name>
        <dbReference type="ChEBI" id="CHEBI:60240"/>
    </cofactor>
</comment>
<dbReference type="GO" id="GO:0005694">
    <property type="term" value="C:chromosome"/>
    <property type="evidence" value="ECO:0007669"/>
    <property type="project" value="UniProtKB-SubCell"/>
</dbReference>
<evidence type="ECO:0000256" key="5">
    <source>
        <dbReference type="ARBA" id="ARBA00006457"/>
    </source>
</evidence>
<keyword evidence="15" id="KW-0539">Nucleus</keyword>
<keyword evidence="8" id="KW-0963">Cytoplasm</keyword>
<evidence type="ECO:0000256" key="16">
    <source>
        <dbReference type="ARBA" id="ARBA00040347"/>
    </source>
</evidence>
<evidence type="ECO:0000256" key="11">
    <source>
        <dbReference type="ARBA" id="ARBA00022801"/>
    </source>
</evidence>
<evidence type="ECO:0000256" key="2">
    <source>
        <dbReference type="ARBA" id="ARBA00004123"/>
    </source>
</evidence>
<dbReference type="EC" id="3.5.1.98" evidence="6"/>
<evidence type="ECO:0000256" key="13">
    <source>
        <dbReference type="ARBA" id="ARBA00023015"/>
    </source>
</evidence>
<evidence type="ECO:0000256" key="18">
    <source>
        <dbReference type="ARBA" id="ARBA00042783"/>
    </source>
</evidence>
<dbReference type="GO" id="GO:0005634">
    <property type="term" value="C:nucleus"/>
    <property type="evidence" value="ECO:0007669"/>
    <property type="project" value="UniProtKB-SubCell"/>
</dbReference>
<dbReference type="InterPro" id="IPR023696">
    <property type="entry name" value="Ureohydrolase_dom_sf"/>
</dbReference>
<dbReference type="AlphaFoldDB" id="A0A0D0C2T2"/>
<proteinExistence type="inferred from homology"/>
<dbReference type="EMBL" id="KN834796">
    <property type="protein sequence ID" value="KIK56614.1"/>
    <property type="molecule type" value="Genomic_DNA"/>
</dbReference>
<evidence type="ECO:0000256" key="3">
    <source>
        <dbReference type="ARBA" id="ARBA00004286"/>
    </source>
</evidence>
<feature type="domain" description="Histone deacetylase" evidence="19">
    <location>
        <begin position="25"/>
        <end position="169"/>
    </location>
</feature>
<evidence type="ECO:0000259" key="19">
    <source>
        <dbReference type="Pfam" id="PF00850"/>
    </source>
</evidence>
<reference evidence="20 21" key="1">
    <citation type="submission" date="2014-04" db="EMBL/GenBank/DDBJ databases">
        <title>Evolutionary Origins and Diversification of the Mycorrhizal Mutualists.</title>
        <authorList>
            <consortium name="DOE Joint Genome Institute"/>
            <consortium name="Mycorrhizal Genomics Consortium"/>
            <person name="Kohler A."/>
            <person name="Kuo A."/>
            <person name="Nagy L.G."/>
            <person name="Floudas D."/>
            <person name="Copeland A."/>
            <person name="Barry K.W."/>
            <person name="Cichocki N."/>
            <person name="Veneault-Fourrey C."/>
            <person name="LaButti K."/>
            <person name="Lindquist E.A."/>
            <person name="Lipzen A."/>
            <person name="Lundell T."/>
            <person name="Morin E."/>
            <person name="Murat C."/>
            <person name="Riley R."/>
            <person name="Ohm R."/>
            <person name="Sun H."/>
            <person name="Tunlid A."/>
            <person name="Henrissat B."/>
            <person name="Grigoriev I.V."/>
            <person name="Hibbett D.S."/>
            <person name="Martin F."/>
        </authorList>
    </citation>
    <scope>NUCLEOTIDE SEQUENCE [LARGE SCALE GENOMIC DNA]</scope>
    <source>
        <strain evidence="20 21">FD-317 M1</strain>
    </source>
</reference>
<dbReference type="GO" id="GO:0005737">
    <property type="term" value="C:cytoplasm"/>
    <property type="evidence" value="ECO:0007669"/>
    <property type="project" value="UniProtKB-SubCell"/>
</dbReference>
<evidence type="ECO:0000256" key="12">
    <source>
        <dbReference type="ARBA" id="ARBA00022853"/>
    </source>
</evidence>
<evidence type="ECO:0000256" key="7">
    <source>
        <dbReference type="ARBA" id="ARBA00022454"/>
    </source>
</evidence>
<keyword evidence="7" id="KW-0158">Chromosome</keyword>
<dbReference type="PANTHER" id="PTHR10625:SF14">
    <property type="entry name" value="HISTONE DEACETYLASE 8"/>
    <property type="match status" value="1"/>
</dbReference>
<evidence type="ECO:0000256" key="1">
    <source>
        <dbReference type="ARBA" id="ARBA00001968"/>
    </source>
</evidence>
<dbReference type="GO" id="GO:0141221">
    <property type="term" value="F:histone deacetylase activity, hydrolytic mechanism"/>
    <property type="evidence" value="ECO:0007669"/>
    <property type="project" value="UniProtKB-EC"/>
</dbReference>
<dbReference type="Pfam" id="PF00850">
    <property type="entry name" value="Hist_deacetyl"/>
    <property type="match status" value="2"/>
</dbReference>
<dbReference type="PANTHER" id="PTHR10625">
    <property type="entry name" value="HISTONE DEACETYLASE HDAC1-RELATED"/>
    <property type="match status" value="1"/>
</dbReference>
<dbReference type="GO" id="GO:0031507">
    <property type="term" value="P:heterochromatin formation"/>
    <property type="evidence" value="ECO:0007669"/>
    <property type="project" value="TreeGrafter"/>
</dbReference>
<protein>
    <recommendedName>
        <fullName evidence="16">Histone deacetylase 8</fullName>
        <ecNumber evidence="6">3.5.1.98</ecNumber>
    </recommendedName>
    <alternativeName>
        <fullName evidence="17">Protein deacetylase HDAC8</fullName>
    </alternativeName>
    <alternativeName>
        <fullName evidence="18">Protein decrotonylase HDAC8</fullName>
    </alternativeName>
</protein>
<evidence type="ECO:0000256" key="4">
    <source>
        <dbReference type="ARBA" id="ARBA00004496"/>
    </source>
</evidence>
<evidence type="ECO:0000256" key="10">
    <source>
        <dbReference type="ARBA" id="ARBA00022723"/>
    </source>
</evidence>
<evidence type="ECO:0000256" key="8">
    <source>
        <dbReference type="ARBA" id="ARBA00022490"/>
    </source>
</evidence>
<dbReference type="InterPro" id="IPR037138">
    <property type="entry name" value="His_deacetylse_dom_sf"/>
</dbReference>
<evidence type="ECO:0000256" key="14">
    <source>
        <dbReference type="ARBA" id="ARBA00023163"/>
    </source>
</evidence>
<organism evidence="20 21">
    <name type="scientific">Collybiopsis luxurians FD-317 M1</name>
    <dbReference type="NCBI Taxonomy" id="944289"/>
    <lineage>
        <taxon>Eukaryota</taxon>
        <taxon>Fungi</taxon>
        <taxon>Dikarya</taxon>
        <taxon>Basidiomycota</taxon>
        <taxon>Agaricomycotina</taxon>
        <taxon>Agaricomycetes</taxon>
        <taxon>Agaricomycetidae</taxon>
        <taxon>Agaricales</taxon>
        <taxon>Marasmiineae</taxon>
        <taxon>Omphalotaceae</taxon>
        <taxon>Collybiopsis</taxon>
        <taxon>Collybiopsis luxurians</taxon>
    </lineage>
</organism>
<dbReference type="OrthoDB" id="73273at2759"/>
<feature type="domain" description="Histone deacetylase" evidence="19">
    <location>
        <begin position="179"/>
        <end position="362"/>
    </location>
</feature>
<keyword evidence="9" id="KW-0678">Repressor</keyword>
<evidence type="ECO:0000256" key="15">
    <source>
        <dbReference type="ARBA" id="ARBA00023242"/>
    </source>
</evidence>
<dbReference type="InterPro" id="IPR003084">
    <property type="entry name" value="HDAC_I/II"/>
</dbReference>